<evidence type="ECO:0000256" key="1">
    <source>
        <dbReference type="SAM" id="MobiDB-lite"/>
    </source>
</evidence>
<feature type="compositionally biased region" description="Low complexity" evidence="1">
    <location>
        <begin position="141"/>
        <end position="153"/>
    </location>
</feature>
<reference evidence="2 3" key="1">
    <citation type="submission" date="2019-05" db="EMBL/GenBank/DDBJ databases">
        <title>Emergence of the Ug99 lineage of the wheat stem rust pathogen through somatic hybridization.</title>
        <authorList>
            <person name="Li F."/>
            <person name="Upadhyaya N.M."/>
            <person name="Sperschneider J."/>
            <person name="Matny O."/>
            <person name="Nguyen-Phuc H."/>
            <person name="Mago R."/>
            <person name="Raley C."/>
            <person name="Miller M.E."/>
            <person name="Silverstein K.A.T."/>
            <person name="Henningsen E."/>
            <person name="Hirsch C.D."/>
            <person name="Visser B."/>
            <person name="Pretorius Z.A."/>
            <person name="Steffenson B.J."/>
            <person name="Schwessinger B."/>
            <person name="Dodds P.N."/>
            <person name="Figueroa M."/>
        </authorList>
    </citation>
    <scope>NUCLEOTIDE SEQUENCE [LARGE SCALE GENOMIC DNA]</scope>
    <source>
        <strain evidence="2">21-0</strain>
    </source>
</reference>
<dbReference type="EMBL" id="VSWC01000093">
    <property type="protein sequence ID" value="KAA1089256.1"/>
    <property type="molecule type" value="Genomic_DNA"/>
</dbReference>
<name>A0A5B0NKZ7_PUCGR</name>
<feature type="region of interest" description="Disordered" evidence="1">
    <location>
        <begin position="66"/>
        <end position="118"/>
    </location>
</feature>
<feature type="region of interest" description="Disordered" evidence="1">
    <location>
        <begin position="137"/>
        <end position="161"/>
    </location>
</feature>
<protein>
    <submittedName>
        <fullName evidence="2">Uncharacterized protein</fullName>
    </submittedName>
</protein>
<dbReference type="AlphaFoldDB" id="A0A5B0NKZ7"/>
<evidence type="ECO:0000313" key="3">
    <source>
        <dbReference type="Proteomes" id="UP000324748"/>
    </source>
</evidence>
<gene>
    <name evidence="2" type="ORF">PGT21_011753</name>
</gene>
<dbReference type="Proteomes" id="UP000324748">
    <property type="component" value="Unassembled WGS sequence"/>
</dbReference>
<feature type="compositionally biased region" description="Basic and acidic residues" evidence="1">
    <location>
        <begin position="79"/>
        <end position="116"/>
    </location>
</feature>
<evidence type="ECO:0000313" key="2">
    <source>
        <dbReference type="EMBL" id="KAA1089256.1"/>
    </source>
</evidence>
<dbReference type="OrthoDB" id="10622716at2759"/>
<accession>A0A5B0NKZ7</accession>
<proteinExistence type="predicted"/>
<organism evidence="2 3">
    <name type="scientific">Puccinia graminis f. sp. tritici</name>
    <dbReference type="NCBI Taxonomy" id="56615"/>
    <lineage>
        <taxon>Eukaryota</taxon>
        <taxon>Fungi</taxon>
        <taxon>Dikarya</taxon>
        <taxon>Basidiomycota</taxon>
        <taxon>Pucciniomycotina</taxon>
        <taxon>Pucciniomycetes</taxon>
        <taxon>Pucciniales</taxon>
        <taxon>Pucciniaceae</taxon>
        <taxon>Puccinia</taxon>
    </lineage>
</organism>
<comment type="caution">
    <text evidence="2">The sequence shown here is derived from an EMBL/GenBank/DDBJ whole genome shotgun (WGS) entry which is preliminary data.</text>
</comment>
<keyword evidence="3" id="KW-1185">Reference proteome</keyword>
<sequence length="284" mass="30703">MAATTIFLTRILRHSSRLIINQSLLCSLSSTSTTTTTTTTTTTCAILSDESTKSIQTIKKDIKPIEEKVQKTKPSKAKNKAEDVKSSEQETKELPPDKTDSSESLTRPKDGGDKAAGRRGCTAYNLVDLEGILPAGEVVQPRRPGGSPPGRRGCTTSSTKRIPSWPARSYSLADQEGVLLVDEVVQPRRPGGFPPWPARLYRRPGGIPPGRRACTPSAGQSTLQQTGVQACTPILFGVQARTPICAWRAVWRAQGGLACVYQPPLIRNSFPSSIAHTRFAHLSV</sequence>